<feature type="chain" id="PRO_5003320227" description="GOLD domain-containing protein" evidence="2">
    <location>
        <begin position="27"/>
        <end position="1262"/>
    </location>
</feature>
<dbReference type="InterPro" id="IPR016186">
    <property type="entry name" value="C-type_lectin-like/link_sf"/>
</dbReference>
<keyword evidence="2" id="KW-0732">Signal</keyword>
<dbReference type="InterPro" id="IPR014756">
    <property type="entry name" value="Ig_E-set"/>
</dbReference>
<reference evidence="5" key="1">
    <citation type="journal article" date="2011" name="Genome Res.">
        <title>Phylogeny-wide analysis of social amoeba genomes highlights ancient origins for complex intercellular communication.</title>
        <authorList>
            <person name="Heidel A.J."/>
            <person name="Lawal H.M."/>
            <person name="Felder M."/>
            <person name="Schilde C."/>
            <person name="Helps N.R."/>
            <person name="Tunggal B."/>
            <person name="Rivero F."/>
            <person name="John U."/>
            <person name="Schleicher M."/>
            <person name="Eichinger L."/>
            <person name="Platzer M."/>
            <person name="Noegel A.A."/>
            <person name="Schaap P."/>
            <person name="Gloeckner G."/>
        </authorList>
    </citation>
    <scope>NUCLEOTIDE SEQUENCE [LARGE SCALE GENOMIC DNA]</scope>
    <source>
        <strain evidence="5">SH3</strain>
    </source>
</reference>
<dbReference type="SUPFAM" id="SSF81296">
    <property type="entry name" value="E set domains"/>
    <property type="match status" value="1"/>
</dbReference>
<dbReference type="InterPro" id="IPR009038">
    <property type="entry name" value="GOLD_dom"/>
</dbReference>
<dbReference type="OrthoDB" id="7760957at2759"/>
<dbReference type="RefSeq" id="XP_004360015.1">
    <property type="nucleotide sequence ID" value="XM_004359958.1"/>
</dbReference>
<protein>
    <recommendedName>
        <fullName evidence="3">GOLD domain-containing protein</fullName>
    </recommendedName>
</protein>
<dbReference type="AlphaFoldDB" id="F4PP51"/>
<dbReference type="PANTHER" id="PTHR31378:SF14">
    <property type="entry name" value="EGF-LIKE DOMAIN-CONTAINING PROTEIN"/>
    <property type="match status" value="1"/>
</dbReference>
<evidence type="ECO:0000259" key="3">
    <source>
        <dbReference type="PROSITE" id="PS50866"/>
    </source>
</evidence>
<dbReference type="KEGG" id="dfa:DFA_04282"/>
<feature type="transmembrane region" description="Helical" evidence="1">
    <location>
        <begin position="1220"/>
        <end position="1241"/>
    </location>
</feature>
<keyword evidence="1" id="KW-1133">Transmembrane helix</keyword>
<dbReference type="Gene3D" id="3.10.100.10">
    <property type="entry name" value="Mannose-Binding Protein A, subunit A"/>
    <property type="match status" value="1"/>
</dbReference>
<sequence length="1262" mass="135795">MYRYSSSNSRLLLLLLSIIVINIVVADIDVQWTTSSGGNGHYYKSITVSSTLISQSSAASICSSDTTSHPGLKGYLATFTSPQEWDFVVSQQVVKSNLAGASFWVSGVQSSPGQWYYGDGPEKNQRMYNLFTDQCFGYCAFQNLEPGLKANENYIYTSFDNDGHVWWNNDVNSGYGYNYVCEYGGMELPFVSQAPVTGGQVVISNLAGLNIPALSVSFVHKTTSHINVCTFVSATSGVYICSVPPMTGEFTVSLSDGSTVKATSYRPHSPFISGVYPSRNQYGHVTILGGNFGVVENLIQVFVSNASVPCGIIALLNTIQGDTLAFTCSLTQAIPLGLSFLPIKVIVDGISTTSYKTPIFCIDRFYSSSFFDADFQTSKNAIENNYLLGSQKGFVATVDSQALQQCLLNSLVQLYKNVQWGVWQGVLFAGDDDLPIFTYSSGPNINTNMTFPSTTTIETAAMTMASPAAINLSTYTVYFTSPTAAGLIAFGGKPKWKAPFSNIVPTSGSDLTLWVDDIGNLYTRDKMFVQMVTDSGTINIVIKDISYVVGQVFHSIVVQIPAGYNANHAISYSIDGRSTSNDMVISYQAPVIQTIVPLNPPTSGGRVTFIGNGFHTNASIVNVYLNGAYISCLVGSFTSISCNIPQGVGALVGSITVGSQSTSFPTTFSYQSPVVQKVSLIDNQVVIEGINFGFDSAPIHIQLGVFTCTNVVLVTANTLVKCILPSNFAPIGSVAVIVNAGGVASNSNVNVDLVPQIVSIDKKPSTIGDNITIVSNLVGSTPSVYQADGSGTMILLICSLVSNSFSCQVGSGFDYFQIIVKSNGYSSIPFITSYQEPIIKSSTSISKGQAGKITITGNSFGSNIVKVSVLVQNTTCTTPSFIDFSGEIGNQYLECLFDGLVDDSQIKGKSLNVTVQVSQLVGTNQVFIYNPSVQIQCPNNCSGHGICNYNFGDCSCEVGYESNIDCSTKSSSNSTSSNTVVNEKGETKLSFDLPKAVNFTTSIKFIREVDIDDQNVKTIVMNTVQWTVDNNSSTYYGSLPNDTVQFQVQVLTYVNATSITFAGQPLQIASNSIKYNFKISNYSWVTALSSLQVVFLTETDSLQSGDCGESTTSIEQSQQGDSVYWTKVQVGQSLLNSKFASRMILDGRIVQTKVTILEKTDSLQQLADSDNPDGLNLLTAINLFYFGQNAELDPSFSALLVGEGADSGNCESEKFATWKIITIVVVGGVALIAVGATMFLLKKKNVRLYFSTRVNSVKMTRR</sequence>
<dbReference type="PANTHER" id="PTHR31378">
    <property type="entry name" value="EGF-LIKE DOMAIN-CONTAINING PROTEIN-RELATED-RELATED"/>
    <property type="match status" value="1"/>
</dbReference>
<dbReference type="PROSITE" id="PS01186">
    <property type="entry name" value="EGF_2"/>
    <property type="match status" value="1"/>
</dbReference>
<dbReference type="InterPro" id="IPR013783">
    <property type="entry name" value="Ig-like_fold"/>
</dbReference>
<dbReference type="InterPro" id="IPR002909">
    <property type="entry name" value="IPT_dom"/>
</dbReference>
<feature type="domain" description="GOLD" evidence="3">
    <location>
        <begin position="893"/>
        <end position="1050"/>
    </location>
</feature>
<proteinExistence type="predicted"/>
<evidence type="ECO:0000313" key="5">
    <source>
        <dbReference type="Proteomes" id="UP000007797"/>
    </source>
</evidence>
<accession>F4PP51</accession>
<dbReference type="Proteomes" id="UP000007797">
    <property type="component" value="Unassembled WGS sequence"/>
</dbReference>
<dbReference type="GeneID" id="14874529"/>
<feature type="signal peptide" evidence="2">
    <location>
        <begin position="1"/>
        <end position="26"/>
    </location>
</feature>
<keyword evidence="5" id="KW-1185">Reference proteome</keyword>
<evidence type="ECO:0000256" key="2">
    <source>
        <dbReference type="SAM" id="SignalP"/>
    </source>
</evidence>
<dbReference type="Pfam" id="PF01833">
    <property type="entry name" value="TIG"/>
    <property type="match status" value="1"/>
</dbReference>
<evidence type="ECO:0000313" key="4">
    <source>
        <dbReference type="EMBL" id="EGG22164.1"/>
    </source>
</evidence>
<gene>
    <name evidence="4" type="ORF">DFA_04282</name>
</gene>
<dbReference type="CDD" id="cd00037">
    <property type="entry name" value="CLECT"/>
    <property type="match status" value="1"/>
</dbReference>
<dbReference type="SUPFAM" id="SSF56436">
    <property type="entry name" value="C-type lectin-like"/>
    <property type="match status" value="1"/>
</dbReference>
<keyword evidence="1" id="KW-0812">Transmembrane</keyword>
<dbReference type="Gene3D" id="2.60.40.10">
    <property type="entry name" value="Immunoglobulins"/>
    <property type="match status" value="1"/>
</dbReference>
<dbReference type="CDD" id="cd00102">
    <property type="entry name" value="IPT"/>
    <property type="match status" value="1"/>
</dbReference>
<dbReference type="InterPro" id="IPR000742">
    <property type="entry name" value="EGF"/>
</dbReference>
<organism evidence="4 5">
    <name type="scientific">Cavenderia fasciculata</name>
    <name type="common">Slime mold</name>
    <name type="synonym">Dictyostelium fasciculatum</name>
    <dbReference type="NCBI Taxonomy" id="261658"/>
    <lineage>
        <taxon>Eukaryota</taxon>
        <taxon>Amoebozoa</taxon>
        <taxon>Evosea</taxon>
        <taxon>Eumycetozoa</taxon>
        <taxon>Dictyostelia</taxon>
        <taxon>Acytosteliales</taxon>
        <taxon>Cavenderiaceae</taxon>
        <taxon>Cavenderia</taxon>
    </lineage>
</organism>
<dbReference type="PROSITE" id="PS50866">
    <property type="entry name" value="GOLD"/>
    <property type="match status" value="1"/>
</dbReference>
<dbReference type="InterPro" id="IPR016187">
    <property type="entry name" value="CTDL_fold"/>
</dbReference>
<dbReference type="Gene3D" id="2.60.120.260">
    <property type="entry name" value="Galactose-binding domain-like"/>
    <property type="match status" value="1"/>
</dbReference>
<dbReference type="OMA" id="ANETHIQ"/>
<evidence type="ECO:0000256" key="1">
    <source>
        <dbReference type="SAM" id="Phobius"/>
    </source>
</evidence>
<name>F4PP51_CACFS</name>
<dbReference type="EMBL" id="GL883009">
    <property type="protein sequence ID" value="EGG22164.1"/>
    <property type="molecule type" value="Genomic_DNA"/>
</dbReference>
<keyword evidence="1" id="KW-0472">Membrane</keyword>